<name>K0THZ1_THAOC</name>
<evidence type="ECO:0000313" key="6">
    <source>
        <dbReference type="EMBL" id="EJK73366.1"/>
    </source>
</evidence>
<gene>
    <name evidence="6" type="ORF">THAOC_05015</name>
</gene>
<dbReference type="OMA" id="KESSHQI"/>
<dbReference type="GO" id="GO:0016020">
    <property type="term" value="C:membrane"/>
    <property type="evidence" value="ECO:0007669"/>
    <property type="project" value="UniProtKB-SubCell"/>
</dbReference>
<dbReference type="GO" id="GO:0006882">
    <property type="term" value="P:intracellular zinc ion homeostasis"/>
    <property type="evidence" value="ECO:0007669"/>
    <property type="project" value="TreeGrafter"/>
</dbReference>
<dbReference type="OrthoDB" id="200954at2759"/>
<comment type="subcellular location">
    <subcellularLocation>
        <location evidence="1">Membrane</location>
        <topology evidence="1">Multi-pass membrane protein</topology>
    </subcellularLocation>
</comment>
<feature type="transmembrane region" description="Helical" evidence="5">
    <location>
        <begin position="287"/>
        <end position="308"/>
    </location>
</feature>
<dbReference type="PANTHER" id="PTHR16950">
    <property type="entry name" value="ZINC TRANSPORTER SLC39A7 HISTIDINE-RICH MEMBRANE PROTEIN KE4"/>
    <property type="match status" value="1"/>
</dbReference>
<keyword evidence="2 5" id="KW-0812">Transmembrane</keyword>
<reference evidence="6 7" key="1">
    <citation type="journal article" date="2012" name="Genome Biol.">
        <title>Genome and low-iron response of an oceanic diatom adapted to chronic iron limitation.</title>
        <authorList>
            <person name="Lommer M."/>
            <person name="Specht M."/>
            <person name="Roy A.S."/>
            <person name="Kraemer L."/>
            <person name="Andreson R."/>
            <person name="Gutowska M.A."/>
            <person name="Wolf J."/>
            <person name="Bergner S.V."/>
            <person name="Schilhabel M.B."/>
            <person name="Klostermeier U.C."/>
            <person name="Beiko R.G."/>
            <person name="Rosenstiel P."/>
            <person name="Hippler M."/>
            <person name="Laroche J."/>
        </authorList>
    </citation>
    <scope>NUCLEOTIDE SEQUENCE [LARGE SCALE GENOMIC DNA]</scope>
    <source>
        <strain evidence="6 7">CCMP1005</strain>
    </source>
</reference>
<dbReference type="EMBL" id="AGNL01004560">
    <property type="protein sequence ID" value="EJK73366.1"/>
    <property type="molecule type" value="Genomic_DNA"/>
</dbReference>
<feature type="transmembrane region" description="Helical" evidence="5">
    <location>
        <begin position="105"/>
        <end position="123"/>
    </location>
</feature>
<sequence>MAPNATAVTAAFICTSLISAAPNVLLFLFPNYGASSAHDPMLSLGSALAVGGLLGDGECPRLCMSLLHTLAYRVQLLHRNYSVFLHTLPDAFAEAKEEDGGGEGVGTRCLVGFLLFLLMDILMRSLQGGHSHHHNDKGDSKHEHAANKKSVILLNLVGDAMHNFTDGLAIGASFGASDVDASQSITSLVVSKGGLASISVFLHEVPHELGDFATLVNAGLSRNQAVMCQFLTALGAFLGTAAGLFAGSLVDGLGHDFLLPFTAGGFVYLACVTILPEILDAEASFTLRLMQIGSFLIGLGFMFGVLIVEEWEGTDGNDEL</sequence>
<dbReference type="Proteomes" id="UP000266841">
    <property type="component" value="Unassembled WGS sequence"/>
</dbReference>
<feature type="transmembrane region" description="Helical" evidence="5">
    <location>
        <begin position="257"/>
        <end position="275"/>
    </location>
</feature>
<evidence type="ECO:0000256" key="5">
    <source>
        <dbReference type="SAM" id="Phobius"/>
    </source>
</evidence>
<evidence type="ECO:0000256" key="2">
    <source>
        <dbReference type="ARBA" id="ARBA00022692"/>
    </source>
</evidence>
<keyword evidence="7" id="KW-1185">Reference proteome</keyword>
<dbReference type="PANTHER" id="PTHR16950:SF16">
    <property type="entry name" value="ZINC TRANSPORTER ZIP13"/>
    <property type="match status" value="1"/>
</dbReference>
<dbReference type="AlphaFoldDB" id="K0THZ1"/>
<feature type="transmembrane region" description="Helical" evidence="5">
    <location>
        <begin position="225"/>
        <end position="245"/>
    </location>
</feature>
<evidence type="ECO:0000256" key="3">
    <source>
        <dbReference type="ARBA" id="ARBA00022989"/>
    </source>
</evidence>
<comment type="caution">
    <text evidence="6">The sequence shown here is derived from an EMBL/GenBank/DDBJ whole genome shotgun (WGS) entry which is preliminary data.</text>
</comment>
<dbReference type="InterPro" id="IPR003689">
    <property type="entry name" value="ZIP"/>
</dbReference>
<dbReference type="eggNOG" id="KOG2693">
    <property type="taxonomic scope" value="Eukaryota"/>
</dbReference>
<accession>K0THZ1</accession>
<protein>
    <submittedName>
        <fullName evidence="6">Uncharacterized protein</fullName>
    </submittedName>
</protein>
<evidence type="ECO:0000256" key="4">
    <source>
        <dbReference type="ARBA" id="ARBA00023136"/>
    </source>
</evidence>
<keyword evidence="3 5" id="KW-1133">Transmembrane helix</keyword>
<proteinExistence type="predicted"/>
<organism evidence="6 7">
    <name type="scientific">Thalassiosira oceanica</name>
    <name type="common">Marine diatom</name>
    <dbReference type="NCBI Taxonomy" id="159749"/>
    <lineage>
        <taxon>Eukaryota</taxon>
        <taxon>Sar</taxon>
        <taxon>Stramenopiles</taxon>
        <taxon>Ochrophyta</taxon>
        <taxon>Bacillariophyta</taxon>
        <taxon>Coscinodiscophyceae</taxon>
        <taxon>Thalassiosirophycidae</taxon>
        <taxon>Thalassiosirales</taxon>
        <taxon>Thalassiosiraceae</taxon>
        <taxon>Thalassiosira</taxon>
    </lineage>
</organism>
<dbReference type="Pfam" id="PF02535">
    <property type="entry name" value="Zip"/>
    <property type="match status" value="1"/>
</dbReference>
<keyword evidence="4 5" id="KW-0472">Membrane</keyword>
<evidence type="ECO:0000256" key="1">
    <source>
        <dbReference type="ARBA" id="ARBA00004141"/>
    </source>
</evidence>
<dbReference type="GO" id="GO:0005385">
    <property type="term" value="F:zinc ion transmembrane transporter activity"/>
    <property type="evidence" value="ECO:0007669"/>
    <property type="project" value="TreeGrafter"/>
</dbReference>
<evidence type="ECO:0000313" key="7">
    <source>
        <dbReference type="Proteomes" id="UP000266841"/>
    </source>
</evidence>